<protein>
    <submittedName>
        <fullName evidence="1">Uncharacterized protein</fullName>
    </submittedName>
</protein>
<name>A0ACC2NAX8_9HYME</name>
<organism evidence="1 2">
    <name type="scientific">Eretmocerus hayati</name>
    <dbReference type="NCBI Taxonomy" id="131215"/>
    <lineage>
        <taxon>Eukaryota</taxon>
        <taxon>Metazoa</taxon>
        <taxon>Ecdysozoa</taxon>
        <taxon>Arthropoda</taxon>
        <taxon>Hexapoda</taxon>
        <taxon>Insecta</taxon>
        <taxon>Pterygota</taxon>
        <taxon>Neoptera</taxon>
        <taxon>Endopterygota</taxon>
        <taxon>Hymenoptera</taxon>
        <taxon>Apocrita</taxon>
        <taxon>Proctotrupomorpha</taxon>
        <taxon>Chalcidoidea</taxon>
        <taxon>Aphelinidae</taxon>
        <taxon>Aphelininae</taxon>
        <taxon>Eretmocerus</taxon>
    </lineage>
</organism>
<proteinExistence type="predicted"/>
<accession>A0ACC2NAX8</accession>
<dbReference type="Proteomes" id="UP001239111">
    <property type="component" value="Chromosome 4"/>
</dbReference>
<sequence length="518" mass="60605">MFEDSRYSTLFISLSSVTSNYEESLRKSTNQLKENLEFFSIISTRTRPRNLFIIVSERKIPENIIKDLLMHAWIKNFLDVTVVQYLLVDKLCEDGLLINMYNPFSNVYFEQCYSNQVDIFPNKLKNMYGYPLKIAMIRRPPALDYDRNVSGQAINFRGADYGATLIVSQIMNFSMKIIASDVDDYAEIQSENSNYTLIEQIIKGEIDCSGNQMYTYLLVSNLTFLIGERSIAPWFDDLVALAPVSSSLSWQIKNNSMKILLGIVINVTSICLLVKIFKFSQRIWLPHYILQILLGNPVTKLPKNFAERLLFFALFILSQYYSVNLYAKLTDIHLFEKDHGPYKTLEDLEHLDVTLAVHKHYARMTFEGHDEILQRLKKKVELEDGIIDCAERVLDEEKVVCLIDKSVALRYLQKYNQRYEPRLKIMKHVFWTSPKGFIFSSASPYVPEYNRILRRVIESGVWFRYIIQDDKFREHDVKKYSFTVDKLVGQKIFVIWYIGCFVSLIAFISELIVYYNSR</sequence>
<gene>
    <name evidence="1" type="ORF">QAD02_010027</name>
</gene>
<dbReference type="EMBL" id="CM056744">
    <property type="protein sequence ID" value="KAJ8668364.1"/>
    <property type="molecule type" value="Genomic_DNA"/>
</dbReference>
<keyword evidence="2" id="KW-1185">Reference proteome</keyword>
<evidence type="ECO:0000313" key="2">
    <source>
        <dbReference type="Proteomes" id="UP001239111"/>
    </source>
</evidence>
<evidence type="ECO:0000313" key="1">
    <source>
        <dbReference type="EMBL" id="KAJ8668364.1"/>
    </source>
</evidence>
<comment type="caution">
    <text evidence="1">The sequence shown here is derived from an EMBL/GenBank/DDBJ whole genome shotgun (WGS) entry which is preliminary data.</text>
</comment>
<reference evidence="1" key="1">
    <citation type="submission" date="2023-04" db="EMBL/GenBank/DDBJ databases">
        <title>A chromosome-level genome assembly of the parasitoid wasp Eretmocerus hayati.</title>
        <authorList>
            <person name="Zhong Y."/>
            <person name="Liu S."/>
            <person name="Liu Y."/>
        </authorList>
    </citation>
    <scope>NUCLEOTIDE SEQUENCE</scope>
    <source>
        <strain evidence="1">ZJU_SS_LIU_2023</strain>
    </source>
</reference>